<keyword evidence="4 5" id="KW-0720">Serine protease</keyword>
<dbReference type="InterPro" id="IPR036852">
    <property type="entry name" value="Peptidase_S8/S53_dom_sf"/>
</dbReference>
<dbReference type="InterPro" id="IPR050131">
    <property type="entry name" value="Peptidase_S8_subtilisin-like"/>
</dbReference>
<evidence type="ECO:0000256" key="2">
    <source>
        <dbReference type="ARBA" id="ARBA00022670"/>
    </source>
</evidence>
<reference evidence="7 8" key="1">
    <citation type="submission" date="2012-12" db="EMBL/GenBank/DDBJ databases">
        <title>Genome assembly of Fulvivirga imtechensis AK7.</title>
        <authorList>
            <person name="Nupur N."/>
            <person name="Khatri I."/>
            <person name="Kumar R."/>
            <person name="Subramanian S."/>
            <person name="Pinnaka A."/>
        </authorList>
    </citation>
    <scope>NUCLEOTIDE SEQUENCE [LARGE SCALE GENOMIC DNA]</scope>
    <source>
        <strain evidence="7 8">AK7</strain>
    </source>
</reference>
<dbReference type="InterPro" id="IPR015500">
    <property type="entry name" value="Peptidase_S8_subtilisin-rel"/>
</dbReference>
<dbReference type="SUPFAM" id="SSF52743">
    <property type="entry name" value="Subtilisin-like"/>
    <property type="match status" value="1"/>
</dbReference>
<dbReference type="PANTHER" id="PTHR43806:SF11">
    <property type="entry name" value="CEREVISIN-RELATED"/>
    <property type="match status" value="1"/>
</dbReference>
<feature type="active site" description="Charge relay system" evidence="5">
    <location>
        <position position="113"/>
    </location>
</feature>
<comment type="caution">
    <text evidence="7">The sequence shown here is derived from an EMBL/GenBank/DDBJ whole genome shotgun (WGS) entry which is preliminary data.</text>
</comment>
<keyword evidence="3 5" id="KW-0378">Hydrolase</keyword>
<evidence type="ECO:0000256" key="1">
    <source>
        <dbReference type="ARBA" id="ARBA00011073"/>
    </source>
</evidence>
<name>L8JLB4_9BACT</name>
<dbReference type="eggNOG" id="COG1404">
    <property type="taxonomic scope" value="Bacteria"/>
</dbReference>
<feature type="active site" description="Charge relay system" evidence="5">
    <location>
        <position position="144"/>
    </location>
</feature>
<evidence type="ECO:0000313" key="8">
    <source>
        <dbReference type="Proteomes" id="UP000011135"/>
    </source>
</evidence>
<organism evidence="7 8">
    <name type="scientific">Fulvivirga imtechensis AK7</name>
    <dbReference type="NCBI Taxonomy" id="1237149"/>
    <lineage>
        <taxon>Bacteria</taxon>
        <taxon>Pseudomonadati</taxon>
        <taxon>Bacteroidota</taxon>
        <taxon>Cytophagia</taxon>
        <taxon>Cytophagales</taxon>
        <taxon>Fulvivirgaceae</taxon>
        <taxon>Fulvivirga</taxon>
    </lineage>
</organism>
<dbReference type="AlphaFoldDB" id="L8JLB4"/>
<gene>
    <name evidence="7" type="ORF">C900_05523</name>
</gene>
<dbReference type="STRING" id="1237149.C900_05523"/>
<dbReference type="PROSITE" id="PS51892">
    <property type="entry name" value="SUBTILASE"/>
    <property type="match status" value="1"/>
</dbReference>
<dbReference type="GO" id="GO:0006508">
    <property type="term" value="P:proteolysis"/>
    <property type="evidence" value="ECO:0007669"/>
    <property type="project" value="UniProtKB-KW"/>
</dbReference>
<dbReference type="InterPro" id="IPR022398">
    <property type="entry name" value="Peptidase_S8_His-AS"/>
</dbReference>
<feature type="active site" description="Charge relay system" evidence="5">
    <location>
        <position position="302"/>
    </location>
</feature>
<feature type="domain" description="Peptidase S8/S53" evidence="6">
    <location>
        <begin position="104"/>
        <end position="347"/>
    </location>
</feature>
<dbReference type="InterPro" id="IPR000209">
    <property type="entry name" value="Peptidase_S8/S53_dom"/>
</dbReference>
<sequence>MKTVKAQIEVQIRSKEPHRRNWNKKGVIYPGFEVEVIDEKTGEEIDGNDVWYQDKNGDFYWSGGFEIIGKTDISLNVEGVDAKLDWWQKQYEIEKLWTALSTTGEGTEITIIDSGIDLSSIYFNQSKITGVSVVSDTIQDNLGHGTKVASIVAGNGVDFIGAAPGAKLFVIKYYDTALPLAANLIDALKQVPESSDAVVISSGFLSQDISSQQKTTMQAIINKLANRTPIFCSVGDDFNHDDNAFSRYPSALDKTISVASVGKDRLVCSFSTKSDHVDIAAPGAEMKVIGLNNTLAKDSGSSFSSPLLGALVSLFKAKFNDISNPEIAARLVESCDPQTNVQLYGKGIVNPIKTLNSFK</sequence>
<dbReference type="OrthoDB" id="9798386at2"/>
<evidence type="ECO:0000256" key="4">
    <source>
        <dbReference type="ARBA" id="ARBA00022825"/>
    </source>
</evidence>
<comment type="similarity">
    <text evidence="1 5">Belongs to the peptidase S8 family.</text>
</comment>
<dbReference type="EMBL" id="AMZN01000085">
    <property type="protein sequence ID" value="ELR69038.1"/>
    <property type="molecule type" value="Genomic_DNA"/>
</dbReference>
<dbReference type="Proteomes" id="UP000011135">
    <property type="component" value="Unassembled WGS sequence"/>
</dbReference>
<dbReference type="PROSITE" id="PS00137">
    <property type="entry name" value="SUBTILASE_HIS"/>
    <property type="match status" value="1"/>
</dbReference>
<dbReference type="GO" id="GO:0004252">
    <property type="term" value="F:serine-type endopeptidase activity"/>
    <property type="evidence" value="ECO:0007669"/>
    <property type="project" value="UniProtKB-UniRule"/>
</dbReference>
<dbReference type="PRINTS" id="PR00723">
    <property type="entry name" value="SUBTILISIN"/>
</dbReference>
<keyword evidence="8" id="KW-1185">Reference proteome</keyword>
<keyword evidence="2 5" id="KW-0645">Protease</keyword>
<evidence type="ECO:0000256" key="3">
    <source>
        <dbReference type="ARBA" id="ARBA00022801"/>
    </source>
</evidence>
<evidence type="ECO:0000259" key="6">
    <source>
        <dbReference type="Pfam" id="PF00082"/>
    </source>
</evidence>
<protein>
    <submittedName>
        <fullName evidence="7">Intracellular serine protease</fullName>
    </submittedName>
</protein>
<dbReference type="Pfam" id="PF00082">
    <property type="entry name" value="Peptidase_S8"/>
    <property type="match status" value="1"/>
</dbReference>
<dbReference type="PANTHER" id="PTHR43806">
    <property type="entry name" value="PEPTIDASE S8"/>
    <property type="match status" value="1"/>
</dbReference>
<proteinExistence type="inferred from homology"/>
<evidence type="ECO:0000256" key="5">
    <source>
        <dbReference type="PROSITE-ProRule" id="PRU01240"/>
    </source>
</evidence>
<dbReference type="PATRIC" id="fig|1237149.3.peg.4904"/>
<evidence type="ECO:0000313" key="7">
    <source>
        <dbReference type="EMBL" id="ELR69038.1"/>
    </source>
</evidence>
<dbReference type="Gene3D" id="3.40.50.200">
    <property type="entry name" value="Peptidase S8/S53 domain"/>
    <property type="match status" value="1"/>
</dbReference>
<dbReference type="RefSeq" id="WP_009582624.1">
    <property type="nucleotide sequence ID" value="NZ_AMZN01000085.1"/>
</dbReference>
<accession>L8JLB4</accession>
<dbReference type="CDD" id="cd00306">
    <property type="entry name" value="Peptidases_S8_S53"/>
    <property type="match status" value="1"/>
</dbReference>